<dbReference type="InterPro" id="IPR043519">
    <property type="entry name" value="NT_sf"/>
</dbReference>
<dbReference type="EC" id="2.7.6.5" evidence="2"/>
<dbReference type="Gene3D" id="1.10.3210.10">
    <property type="entry name" value="Hypothetical protein af1432"/>
    <property type="match status" value="1"/>
</dbReference>
<evidence type="ECO:0000256" key="3">
    <source>
        <dbReference type="ARBA" id="ARBA00023134"/>
    </source>
</evidence>
<feature type="region of interest" description="Disordered" evidence="4">
    <location>
        <begin position="1"/>
        <end position="85"/>
    </location>
</feature>
<keyword evidence="7" id="KW-1185">Reference proteome</keyword>
<comment type="similarity">
    <text evidence="1">Belongs to the RelA/SpoT family.</text>
</comment>
<dbReference type="Pfam" id="PF13328">
    <property type="entry name" value="HD_4"/>
    <property type="match status" value="1"/>
</dbReference>
<accession>A0AAW1T832</accession>
<feature type="compositionally biased region" description="Polar residues" evidence="4">
    <location>
        <begin position="15"/>
        <end position="34"/>
    </location>
</feature>
<dbReference type="Pfam" id="PF04607">
    <property type="entry name" value="RelA_SpoT"/>
    <property type="match status" value="1"/>
</dbReference>
<dbReference type="SMART" id="SM00954">
    <property type="entry name" value="RelA_SpoT"/>
    <property type="match status" value="1"/>
</dbReference>
<dbReference type="GO" id="GO:0005525">
    <property type="term" value="F:GTP binding"/>
    <property type="evidence" value="ECO:0007669"/>
    <property type="project" value="UniProtKB-KW"/>
</dbReference>
<reference evidence="6 7" key="1">
    <citation type="journal article" date="2024" name="Nat. Commun.">
        <title>Phylogenomics reveals the evolutionary origins of lichenization in chlorophyte algae.</title>
        <authorList>
            <person name="Puginier C."/>
            <person name="Libourel C."/>
            <person name="Otte J."/>
            <person name="Skaloud P."/>
            <person name="Haon M."/>
            <person name="Grisel S."/>
            <person name="Petersen M."/>
            <person name="Berrin J.G."/>
            <person name="Delaux P.M."/>
            <person name="Dal Grande F."/>
            <person name="Keller J."/>
        </authorList>
    </citation>
    <scope>NUCLEOTIDE SEQUENCE [LARGE SCALE GENOMIC DNA]</scope>
    <source>
        <strain evidence="6 7">SAG 2523</strain>
    </source>
</reference>
<dbReference type="InterPro" id="IPR006674">
    <property type="entry name" value="HD_domain"/>
</dbReference>
<dbReference type="FunFam" id="1.10.3210.10:FF:000001">
    <property type="entry name" value="GTP pyrophosphokinase RelA"/>
    <property type="match status" value="1"/>
</dbReference>
<dbReference type="EMBL" id="JALJOV010000254">
    <property type="protein sequence ID" value="KAK9865388.1"/>
    <property type="molecule type" value="Genomic_DNA"/>
</dbReference>
<evidence type="ECO:0000256" key="4">
    <source>
        <dbReference type="SAM" id="MobiDB-lite"/>
    </source>
</evidence>
<feature type="compositionally biased region" description="Polar residues" evidence="4">
    <location>
        <begin position="154"/>
        <end position="172"/>
    </location>
</feature>
<sequence length="834" mass="91022">MGPSMAQQHVAAGSSPVSRSYMQQASKNAAQKRNSAVPFVRPTPFGGPSYGSTNQQGMEEAPARPARTSFTDEQRSQPQQGHPFRSSFAWMPAELANERQEVVSGSPGSSLRRPYSLPANSAVSFFRRTEGFEAPAAEEARPAMVTFTREPSLQRLNSGQSSLTRQLSSQPSGPAVSTVPGPAAHAACTTAIRTQSFSFDADLQKVQLQKCLEKSSRAHGASPPDEAVVLSQADKFVQLDPLLWKAYKLAKAAHQGRYRKNGQPVLAHCVATARMLSDLRLDIPTVAAGLLHDVLDDTPVTEAQMRSSVSQEVTDLVVNVSRLSDYCQLHRDSLQQGETSPSPTFAARLSSMLLAMSDPRSVLVKLTDRLHNMQTLAALPAEKQQRIAQETLDVFVPLANRLGVWTVKSQLEDLAFQTLQPQEHAELRDRVDASLRQGVIQQSLDKLQSLLREQHVEVVELSGRPKNLFSIFKKMKTKGYDVDRIHDLRAVRLIVEDKAQCYKALRVVQSLWPATKEYKDYIRHQKPNGYQSLHTVLQLPDGAPMEVQIRSHKMHWLAEYGLAAHWRYKEALYSAPAADDDAPNGSPTSVAIPPSPFSDSPEPLGSQSAAAAAQLAGSQPTKSNKRTSRSSRSGQPAADADEPGSGYIDSLTAWARFVISWVLEVQDKKCHPTGSPGTPNALAAMANQICGNTFPDEHTPGCKFAAFIQKGILPPVRPSERASEQVNVLLVNKAAAGEQSMPLRVAQVPSIWTQQELLQSSHLGGPMEEAVKVMVNGEAVHGTLMMLEHGDKVEVVPVAPQPPQSSEPELHLQAQREALSRMFERGPSAEPAMA</sequence>
<dbReference type="InterPro" id="IPR007685">
    <property type="entry name" value="RelA_SpoT"/>
</dbReference>
<dbReference type="PANTHER" id="PTHR21262:SF31">
    <property type="entry name" value="GTP PYROPHOSPHOKINASE"/>
    <property type="match status" value="1"/>
</dbReference>
<proteinExistence type="inferred from homology"/>
<protein>
    <recommendedName>
        <fullName evidence="2">GTP diphosphokinase</fullName>
        <ecNumber evidence="2">2.7.6.5</ecNumber>
    </recommendedName>
</protein>
<feature type="region of interest" description="Disordered" evidence="4">
    <location>
        <begin position="154"/>
        <end position="180"/>
    </location>
</feature>
<comment type="caution">
    <text evidence="6">The sequence shown here is derived from an EMBL/GenBank/DDBJ whole genome shotgun (WGS) entry which is preliminary data.</text>
</comment>
<evidence type="ECO:0000259" key="5">
    <source>
        <dbReference type="PROSITE" id="PS51831"/>
    </source>
</evidence>
<dbReference type="SUPFAM" id="SSF109604">
    <property type="entry name" value="HD-domain/PDEase-like"/>
    <property type="match status" value="1"/>
</dbReference>
<evidence type="ECO:0000256" key="1">
    <source>
        <dbReference type="ARBA" id="ARBA00007476"/>
    </source>
</evidence>
<keyword evidence="3" id="KW-0547">Nucleotide-binding</keyword>
<dbReference type="GO" id="GO:0008728">
    <property type="term" value="F:GTP diphosphokinase activity"/>
    <property type="evidence" value="ECO:0007669"/>
    <property type="project" value="UniProtKB-EC"/>
</dbReference>
<dbReference type="InterPro" id="IPR003607">
    <property type="entry name" value="HD/PDEase_dom"/>
</dbReference>
<name>A0AAW1T832_9CHLO</name>
<keyword evidence="3" id="KW-0342">GTP-binding</keyword>
<dbReference type="PROSITE" id="PS51831">
    <property type="entry name" value="HD"/>
    <property type="match status" value="1"/>
</dbReference>
<dbReference type="Proteomes" id="UP001485043">
    <property type="component" value="Unassembled WGS sequence"/>
</dbReference>
<dbReference type="CDD" id="cd05399">
    <property type="entry name" value="NT_Rel-Spo_like"/>
    <property type="match status" value="1"/>
</dbReference>
<dbReference type="AlphaFoldDB" id="A0AAW1T832"/>
<feature type="compositionally biased region" description="Low complexity" evidence="4">
    <location>
        <begin position="604"/>
        <end position="622"/>
    </location>
</feature>
<evidence type="ECO:0000313" key="6">
    <source>
        <dbReference type="EMBL" id="KAK9865388.1"/>
    </source>
</evidence>
<dbReference type="PANTHER" id="PTHR21262">
    <property type="entry name" value="GUANOSINE-3',5'-BIS DIPHOSPHATE 3'-PYROPHOSPHOHYDROLASE"/>
    <property type="match status" value="1"/>
</dbReference>
<dbReference type="GO" id="GO:0009507">
    <property type="term" value="C:chloroplast"/>
    <property type="evidence" value="ECO:0007669"/>
    <property type="project" value="TreeGrafter"/>
</dbReference>
<dbReference type="Gene3D" id="3.30.460.10">
    <property type="entry name" value="Beta Polymerase, domain 2"/>
    <property type="match status" value="1"/>
</dbReference>
<organism evidence="6 7">
    <name type="scientific">Apatococcus fuscideae</name>
    <dbReference type="NCBI Taxonomy" id="2026836"/>
    <lineage>
        <taxon>Eukaryota</taxon>
        <taxon>Viridiplantae</taxon>
        <taxon>Chlorophyta</taxon>
        <taxon>core chlorophytes</taxon>
        <taxon>Trebouxiophyceae</taxon>
        <taxon>Chlorellales</taxon>
        <taxon>Chlorellaceae</taxon>
        <taxon>Apatococcus</taxon>
    </lineage>
</organism>
<evidence type="ECO:0000256" key="2">
    <source>
        <dbReference type="ARBA" id="ARBA00013251"/>
    </source>
</evidence>
<feature type="region of interest" description="Disordered" evidence="4">
    <location>
        <begin position="578"/>
        <end position="645"/>
    </location>
</feature>
<dbReference type="SUPFAM" id="SSF81301">
    <property type="entry name" value="Nucleotidyltransferase"/>
    <property type="match status" value="1"/>
</dbReference>
<dbReference type="GO" id="GO:0015969">
    <property type="term" value="P:guanosine tetraphosphate metabolic process"/>
    <property type="evidence" value="ECO:0007669"/>
    <property type="project" value="InterPro"/>
</dbReference>
<dbReference type="SMART" id="SM00471">
    <property type="entry name" value="HDc"/>
    <property type="match status" value="1"/>
</dbReference>
<evidence type="ECO:0000313" key="7">
    <source>
        <dbReference type="Proteomes" id="UP001485043"/>
    </source>
</evidence>
<gene>
    <name evidence="6" type="ORF">WJX84_009542</name>
</gene>
<feature type="domain" description="HD" evidence="5">
    <location>
        <begin position="265"/>
        <end position="373"/>
    </location>
</feature>